<feature type="region of interest" description="Disordered" evidence="1">
    <location>
        <begin position="1"/>
        <end position="31"/>
    </location>
</feature>
<dbReference type="EMBL" id="BAABDS010000009">
    <property type="protein sequence ID" value="GAA3702704.1"/>
    <property type="molecule type" value="Genomic_DNA"/>
</dbReference>
<evidence type="ECO:0000313" key="3">
    <source>
        <dbReference type="EMBL" id="GAA3702704.1"/>
    </source>
</evidence>
<evidence type="ECO:0000313" key="4">
    <source>
        <dbReference type="Proteomes" id="UP001501479"/>
    </source>
</evidence>
<dbReference type="PANTHER" id="PTHR37533:SF2">
    <property type="entry name" value="FLAGELLAR HOOK-LENGTH CONTROL PROTEIN"/>
    <property type="match status" value="1"/>
</dbReference>
<organism evidence="3 4">
    <name type="scientific">Oceanisphaera sediminis</name>
    <dbReference type="NCBI Taxonomy" id="981381"/>
    <lineage>
        <taxon>Bacteria</taxon>
        <taxon>Pseudomonadati</taxon>
        <taxon>Pseudomonadota</taxon>
        <taxon>Gammaproteobacteria</taxon>
        <taxon>Aeromonadales</taxon>
        <taxon>Aeromonadaceae</taxon>
        <taxon>Oceanisphaera</taxon>
    </lineage>
</organism>
<dbReference type="Proteomes" id="UP001501479">
    <property type="component" value="Unassembled WGS sequence"/>
</dbReference>
<dbReference type="Gene3D" id="3.30.750.140">
    <property type="match status" value="1"/>
</dbReference>
<comment type="caution">
    <text evidence="3">The sequence shown here is derived from an EMBL/GenBank/DDBJ whole genome shotgun (WGS) entry which is preliminary data.</text>
</comment>
<proteinExistence type="predicted"/>
<dbReference type="InterPro" id="IPR038610">
    <property type="entry name" value="FliK-like_C_sf"/>
</dbReference>
<dbReference type="InterPro" id="IPR021136">
    <property type="entry name" value="Flagellar_hook_control-like_C"/>
</dbReference>
<accession>A0ABP7D9F5</accession>
<gene>
    <name evidence="3" type="ORF">GCM10022421_06650</name>
</gene>
<name>A0ABP7D9F5_9GAMM</name>
<feature type="domain" description="Flagellar hook-length control protein-like C-terminal" evidence="2">
    <location>
        <begin position="283"/>
        <end position="364"/>
    </location>
</feature>
<evidence type="ECO:0000256" key="1">
    <source>
        <dbReference type="SAM" id="MobiDB-lite"/>
    </source>
</evidence>
<keyword evidence="4" id="KW-1185">Reference proteome</keyword>
<dbReference type="RefSeq" id="WP_344962369.1">
    <property type="nucleotide sequence ID" value="NZ_BAABDS010000009.1"/>
</dbReference>
<reference evidence="4" key="1">
    <citation type="journal article" date="2019" name="Int. J. Syst. Evol. Microbiol.">
        <title>The Global Catalogue of Microorganisms (GCM) 10K type strain sequencing project: providing services to taxonomists for standard genome sequencing and annotation.</title>
        <authorList>
            <consortium name="The Broad Institute Genomics Platform"/>
            <consortium name="The Broad Institute Genome Sequencing Center for Infectious Disease"/>
            <person name="Wu L."/>
            <person name="Ma J."/>
        </authorList>
    </citation>
    <scope>NUCLEOTIDE SEQUENCE [LARGE SCALE GENOMIC DNA]</scope>
    <source>
        <strain evidence="4">JCM 17329</strain>
    </source>
</reference>
<sequence>MMILPAAVPGRGTPPGEPRLAANTPGESGFAGVAERLGNLLNEAAGSTRDEPAVSGEAPVNLELPATEADGGEQAALVENSTEPALPETTEAETPDLAATREPEQETTVEAEPADQPVEPVLPELADTPGDEPVTALLQAAASDATQAKTTASVSVEPAAQQWGLRYRSLAESGQTSPSLQPVTGTAVPDASKAEIAAGTPSAVSVNQMLLKQLSGKPGLPALPAIDIKDATVASNSLTATTSVVAVDSARGLAPVVHEWAPLTVSPGNKAALGEQLLQALKDKVELQLNQQVQQARIKLDPPEMGRLELSVRLDGDRLHIQINASQGALRDALTAQADRLRSELLPHHSGGVEVNVGQGDRQSSGSPEPGEQHIGAALADAGEPMKQERYVRDWINALA</sequence>
<feature type="region of interest" description="Disordered" evidence="1">
    <location>
        <begin position="45"/>
        <end position="120"/>
    </location>
</feature>
<feature type="region of interest" description="Disordered" evidence="1">
    <location>
        <begin position="346"/>
        <end position="382"/>
    </location>
</feature>
<dbReference type="CDD" id="cd17470">
    <property type="entry name" value="T3SS_Flik_C"/>
    <property type="match status" value="1"/>
</dbReference>
<dbReference type="Pfam" id="PF02120">
    <property type="entry name" value="Flg_hook"/>
    <property type="match status" value="1"/>
</dbReference>
<protein>
    <recommendedName>
        <fullName evidence="2">Flagellar hook-length control protein-like C-terminal domain-containing protein</fullName>
    </recommendedName>
</protein>
<dbReference type="InterPro" id="IPR052563">
    <property type="entry name" value="FliK"/>
</dbReference>
<dbReference type="PANTHER" id="PTHR37533">
    <property type="entry name" value="FLAGELLAR HOOK-LENGTH CONTROL PROTEIN"/>
    <property type="match status" value="1"/>
</dbReference>
<evidence type="ECO:0000259" key="2">
    <source>
        <dbReference type="Pfam" id="PF02120"/>
    </source>
</evidence>